<proteinExistence type="predicted"/>
<keyword evidence="3" id="KW-1185">Reference proteome</keyword>
<dbReference type="InterPro" id="IPR007278">
    <property type="entry name" value="DUF397"/>
</dbReference>
<accession>A0ABS4Y2T6</accession>
<comment type="caution">
    <text evidence="2">The sequence shown here is derived from an EMBL/GenBank/DDBJ whole genome shotgun (WGS) entry which is preliminary data.</text>
</comment>
<evidence type="ECO:0000259" key="1">
    <source>
        <dbReference type="Pfam" id="PF04149"/>
    </source>
</evidence>
<evidence type="ECO:0000313" key="2">
    <source>
        <dbReference type="EMBL" id="MBP2402762.1"/>
    </source>
</evidence>
<evidence type="ECO:0000313" key="3">
    <source>
        <dbReference type="Proteomes" id="UP001519291"/>
    </source>
</evidence>
<organism evidence="2 3">
    <name type="scientific">Streptomyces syringium</name>
    <dbReference type="NCBI Taxonomy" id="76729"/>
    <lineage>
        <taxon>Bacteria</taxon>
        <taxon>Bacillati</taxon>
        <taxon>Actinomycetota</taxon>
        <taxon>Actinomycetes</taxon>
        <taxon>Kitasatosporales</taxon>
        <taxon>Streptomycetaceae</taxon>
        <taxon>Streptomyces</taxon>
    </lineage>
</organism>
<feature type="domain" description="DUF397" evidence="1">
    <location>
        <begin position="12"/>
        <end position="45"/>
    </location>
</feature>
<dbReference type="RefSeq" id="WP_307841953.1">
    <property type="nucleotide sequence ID" value="NZ_JAGIOH010000001.1"/>
</dbReference>
<reference evidence="2 3" key="1">
    <citation type="submission" date="2021-03" db="EMBL/GenBank/DDBJ databases">
        <title>Sequencing the genomes of 1000 actinobacteria strains.</title>
        <authorList>
            <person name="Klenk H.-P."/>
        </authorList>
    </citation>
    <scope>NUCLEOTIDE SEQUENCE [LARGE SCALE GENOMIC DNA]</scope>
    <source>
        <strain evidence="2 3">DSM 41480</strain>
    </source>
</reference>
<gene>
    <name evidence="2" type="ORF">JO379_002231</name>
</gene>
<dbReference type="EMBL" id="JAGIOH010000001">
    <property type="protein sequence ID" value="MBP2402762.1"/>
    <property type="molecule type" value="Genomic_DNA"/>
</dbReference>
<name>A0ABS4Y2T6_9ACTN</name>
<dbReference type="GeneID" id="91569094"/>
<dbReference type="Pfam" id="PF04149">
    <property type="entry name" value="DUF397"/>
    <property type="match status" value="1"/>
</dbReference>
<dbReference type="Proteomes" id="UP001519291">
    <property type="component" value="Unassembled WGS sequence"/>
</dbReference>
<sequence length="47" mass="5178">MSKEAWGQSSIRFRKSSFSDPNHECVEIATNVPAIVAIRDSKSPTAQ</sequence>
<protein>
    <recommendedName>
        <fullName evidence="1">DUF397 domain-containing protein</fullName>
    </recommendedName>
</protein>